<evidence type="ECO:0000313" key="3">
    <source>
        <dbReference type="EMBL" id="KYJ85821.1"/>
    </source>
</evidence>
<evidence type="ECO:0000313" key="4">
    <source>
        <dbReference type="Proteomes" id="UP000075359"/>
    </source>
</evidence>
<proteinExistence type="predicted"/>
<sequence>MQKYKILLAAAVLAGMGSTVYAKGIPNVVLDKRNSIYWEDDPASGQNGEDWDDAVAYCDKLVLGGMEAWRLPTFKELFSIVDYSRVNPAINPVFSFVKEETYWTSTDFAPNVSRAWTIDFRTGKSFYSYKSTNHAVRCVKDIPAKVEKENK</sequence>
<protein>
    <recommendedName>
        <fullName evidence="2">Lcl C-terminal domain-containing protein</fullName>
    </recommendedName>
</protein>
<keyword evidence="4" id="KW-1185">Reference proteome</keyword>
<dbReference type="InterPro" id="IPR011460">
    <property type="entry name" value="Lcl_C"/>
</dbReference>
<accession>A0A151CE73</accession>
<dbReference type="RefSeq" id="WP_067332297.1">
    <property type="nucleotide sequence ID" value="NZ_LNKT01000067.1"/>
</dbReference>
<dbReference type="PANTHER" id="PTHR35812:SF1">
    <property type="entry name" value="LIPOPROTEIN"/>
    <property type="match status" value="1"/>
</dbReference>
<feature type="domain" description="Lcl C-terminal" evidence="2">
    <location>
        <begin position="28"/>
        <end position="140"/>
    </location>
</feature>
<keyword evidence="1" id="KW-0732">Signal</keyword>
<dbReference type="OrthoDB" id="9793251at2"/>
<dbReference type="STRING" id="1630136.AS592_03525"/>
<dbReference type="Proteomes" id="UP000075359">
    <property type="component" value="Unassembled WGS sequence"/>
</dbReference>
<evidence type="ECO:0000259" key="2">
    <source>
        <dbReference type="Pfam" id="PF07603"/>
    </source>
</evidence>
<feature type="chain" id="PRO_5007578410" description="Lcl C-terminal domain-containing protein" evidence="1">
    <location>
        <begin position="23"/>
        <end position="151"/>
    </location>
</feature>
<dbReference type="EMBL" id="LNKT01000067">
    <property type="protein sequence ID" value="KYJ85821.1"/>
    <property type="molecule type" value="Genomic_DNA"/>
</dbReference>
<name>A0A151CE73_9BACT</name>
<reference evidence="3 4" key="1">
    <citation type="submission" date="2015-11" db="EMBL/GenBank/DDBJ databases">
        <title>Draft genome of Sulfurovum riftiae 1812E, a member of the Epsilonproteobacteria isolated from the tube of the deep-sea hydrothermal vent tubewom Riftia pachyptila.</title>
        <authorList>
            <person name="Vetriani C."/>
            <person name="Giovannelli D."/>
        </authorList>
    </citation>
    <scope>NUCLEOTIDE SEQUENCE [LARGE SCALE GENOMIC DNA]</scope>
    <source>
        <strain evidence="3 4">1812E</strain>
    </source>
</reference>
<evidence type="ECO:0000256" key="1">
    <source>
        <dbReference type="SAM" id="SignalP"/>
    </source>
</evidence>
<dbReference type="AlphaFoldDB" id="A0A151CE73"/>
<feature type="signal peptide" evidence="1">
    <location>
        <begin position="1"/>
        <end position="22"/>
    </location>
</feature>
<dbReference type="Pfam" id="PF07603">
    <property type="entry name" value="Lcl_C"/>
    <property type="match status" value="1"/>
</dbReference>
<comment type="caution">
    <text evidence="3">The sequence shown here is derived from an EMBL/GenBank/DDBJ whole genome shotgun (WGS) entry which is preliminary data.</text>
</comment>
<gene>
    <name evidence="3" type="ORF">AS592_03525</name>
</gene>
<organism evidence="3 4">
    <name type="scientific">Sulfurovum riftiae</name>
    <dbReference type="NCBI Taxonomy" id="1630136"/>
    <lineage>
        <taxon>Bacteria</taxon>
        <taxon>Pseudomonadati</taxon>
        <taxon>Campylobacterota</taxon>
        <taxon>Epsilonproteobacteria</taxon>
        <taxon>Campylobacterales</taxon>
        <taxon>Sulfurovaceae</taxon>
        <taxon>Sulfurovum</taxon>
    </lineage>
</organism>
<dbReference type="PANTHER" id="PTHR35812">
    <property type="entry name" value="LIPOPROTEIN"/>
    <property type="match status" value="1"/>
</dbReference>